<dbReference type="Proteomes" id="UP000225972">
    <property type="component" value="Unassembled WGS sequence"/>
</dbReference>
<dbReference type="AlphaFoldDB" id="A0A238JGJ4"/>
<name>A0A238JGJ4_9RHOB</name>
<sequence>MSGVALCCIAKSKPEQGCSIIQYLVSNNETHFSSPVFVLVSCDQSQHGVDKLVKTRLKEMVYHFSAREKCWNLAGGDHVTPMYRSGRSDRGAHGPFPQLALNKDKT</sequence>
<proteinExistence type="predicted"/>
<accession>A0A238JGJ4</accession>
<feature type="region of interest" description="Disordered" evidence="1">
    <location>
        <begin position="82"/>
        <end position="106"/>
    </location>
</feature>
<protein>
    <submittedName>
        <fullName evidence="2">Uncharacterized protein</fullName>
    </submittedName>
</protein>
<evidence type="ECO:0000313" key="3">
    <source>
        <dbReference type="Proteomes" id="UP000225972"/>
    </source>
</evidence>
<organism evidence="2 3">
    <name type="scientific">Pelagimonas phthalicica</name>
    <dbReference type="NCBI Taxonomy" id="1037362"/>
    <lineage>
        <taxon>Bacteria</taxon>
        <taxon>Pseudomonadati</taxon>
        <taxon>Pseudomonadota</taxon>
        <taxon>Alphaproteobacteria</taxon>
        <taxon>Rhodobacterales</taxon>
        <taxon>Roseobacteraceae</taxon>
        <taxon>Pelagimonas</taxon>
    </lineage>
</organism>
<reference evidence="3" key="1">
    <citation type="submission" date="2017-05" db="EMBL/GenBank/DDBJ databases">
        <authorList>
            <person name="Rodrigo-Torres L."/>
            <person name="Arahal R. D."/>
            <person name="Lucena T."/>
        </authorList>
    </citation>
    <scope>NUCLEOTIDE SEQUENCE [LARGE SCALE GENOMIC DNA]</scope>
    <source>
        <strain evidence="3">CECT 8649</strain>
    </source>
</reference>
<gene>
    <name evidence="2" type="ORF">TRP8649_03203</name>
</gene>
<dbReference type="EMBL" id="FXXP01000002">
    <property type="protein sequence ID" value="SMX29072.1"/>
    <property type="molecule type" value="Genomic_DNA"/>
</dbReference>
<keyword evidence="3" id="KW-1185">Reference proteome</keyword>
<evidence type="ECO:0000256" key="1">
    <source>
        <dbReference type="SAM" id="MobiDB-lite"/>
    </source>
</evidence>
<evidence type="ECO:0000313" key="2">
    <source>
        <dbReference type="EMBL" id="SMX29072.1"/>
    </source>
</evidence>